<evidence type="ECO:0000313" key="2">
    <source>
        <dbReference type="Proteomes" id="UP001596317"/>
    </source>
</evidence>
<reference evidence="2" key="1">
    <citation type="journal article" date="2019" name="Int. J. Syst. Evol. Microbiol.">
        <title>The Global Catalogue of Microorganisms (GCM) 10K type strain sequencing project: providing services to taxonomists for standard genome sequencing and annotation.</title>
        <authorList>
            <consortium name="The Broad Institute Genomics Platform"/>
            <consortium name="The Broad Institute Genome Sequencing Center for Infectious Disease"/>
            <person name="Wu L."/>
            <person name="Ma J."/>
        </authorList>
    </citation>
    <scope>NUCLEOTIDE SEQUENCE [LARGE SCALE GENOMIC DNA]</scope>
    <source>
        <strain evidence="2">CCUG 63830</strain>
    </source>
</reference>
<organism evidence="1 2">
    <name type="scientific">Deinococcus multiflagellatus</name>
    <dbReference type="NCBI Taxonomy" id="1656887"/>
    <lineage>
        <taxon>Bacteria</taxon>
        <taxon>Thermotogati</taxon>
        <taxon>Deinococcota</taxon>
        <taxon>Deinococci</taxon>
        <taxon>Deinococcales</taxon>
        <taxon>Deinococcaceae</taxon>
        <taxon>Deinococcus</taxon>
    </lineage>
</organism>
<dbReference type="Proteomes" id="UP001596317">
    <property type="component" value="Unassembled WGS sequence"/>
</dbReference>
<keyword evidence="2" id="KW-1185">Reference proteome</keyword>
<comment type="caution">
    <text evidence="1">The sequence shown here is derived from an EMBL/GenBank/DDBJ whole genome shotgun (WGS) entry which is preliminary data.</text>
</comment>
<dbReference type="RefSeq" id="WP_263489853.1">
    <property type="nucleotide sequence ID" value="NZ_JAIQXV010000012.1"/>
</dbReference>
<accession>A0ABW1ZSC1</accession>
<proteinExistence type="predicted"/>
<gene>
    <name evidence="1" type="ORF">ACFP90_28000</name>
</gene>
<dbReference type="EMBL" id="JBHSWB010000004">
    <property type="protein sequence ID" value="MFC6663840.1"/>
    <property type="molecule type" value="Genomic_DNA"/>
</dbReference>
<sequence length="40" mass="4358">MTGIRRDMGELGEQVGRVEAMNEELLSAHDQTWGLPSAGD</sequence>
<protein>
    <submittedName>
        <fullName evidence="1">Uncharacterized protein</fullName>
    </submittedName>
</protein>
<evidence type="ECO:0000313" key="1">
    <source>
        <dbReference type="EMBL" id="MFC6663840.1"/>
    </source>
</evidence>
<name>A0ABW1ZSC1_9DEIO</name>